<protein>
    <submittedName>
        <fullName evidence="1">Uncharacterized protein</fullName>
    </submittedName>
</protein>
<dbReference type="HOGENOM" id="CLU_2288662_0_0_10"/>
<accession>H1DCT0</accession>
<dbReference type="EMBL" id="ADMC01000001">
    <property type="protein sequence ID" value="EHP51135.1"/>
    <property type="molecule type" value="Genomic_DNA"/>
</dbReference>
<comment type="caution">
    <text evidence="1">The sequence shown here is derived from an EMBL/GenBank/DDBJ whole genome shotgun (WGS) entry which is preliminary data.</text>
</comment>
<sequence length="92" mass="10103">MKAKKLELKKEVIASLNRSMMAEVMGGEPLGPTNSPSKCICMISEKSPCHTLGFDCSKVTDYPCKLSDACDTLQECTLIKMTEFPCKFTDAC</sequence>
<keyword evidence="2" id="KW-1185">Reference proteome</keyword>
<dbReference type="STRING" id="742817.HMPREF9449_00137"/>
<dbReference type="RefSeq" id="WP_009135291.1">
    <property type="nucleotide sequence ID" value="NZ_JH594596.1"/>
</dbReference>
<dbReference type="PATRIC" id="fig|742817.3.peg.142"/>
<dbReference type="AlphaFoldDB" id="H1DCT0"/>
<dbReference type="InterPro" id="IPR058238">
    <property type="entry name" value="Lant_leader_dom"/>
</dbReference>
<dbReference type="GeneID" id="98067806"/>
<name>H1DCT0_9BACT</name>
<gene>
    <name evidence="1" type="ORF">HMPREF9449_00137</name>
</gene>
<proteinExistence type="predicted"/>
<reference evidence="1 2" key="1">
    <citation type="submission" date="2012-01" db="EMBL/GenBank/DDBJ databases">
        <title>The Genome Sequence of Odoribacter laneus YIT 12061.</title>
        <authorList>
            <consortium name="The Broad Institute Genome Sequencing Platform"/>
            <person name="Earl A."/>
            <person name="Ward D."/>
            <person name="Feldgarden M."/>
            <person name="Gevers D."/>
            <person name="Morotomi M."/>
            <person name="Young S.K."/>
            <person name="Zeng Q."/>
            <person name="Gargeya S."/>
            <person name="Fitzgerald M."/>
            <person name="Haas B."/>
            <person name="Abouelleil A."/>
            <person name="Alvarado L."/>
            <person name="Arachchi H.M."/>
            <person name="Berlin A."/>
            <person name="Chapman S.B."/>
            <person name="Gearin G."/>
            <person name="Goldberg J."/>
            <person name="Griggs A."/>
            <person name="Gujja S."/>
            <person name="Hansen M."/>
            <person name="Heiman D."/>
            <person name="Howarth C."/>
            <person name="Larimer J."/>
            <person name="Lui A."/>
            <person name="MacDonald P.J.P."/>
            <person name="McCowen C."/>
            <person name="Montmayeur A."/>
            <person name="Murphy C."/>
            <person name="Neiman D."/>
            <person name="Pearson M."/>
            <person name="Priest M."/>
            <person name="Roberts A."/>
            <person name="Saif S."/>
            <person name="Shea T."/>
            <person name="Sisk P."/>
            <person name="Stolte C."/>
            <person name="Sykes S."/>
            <person name="Wortman J."/>
            <person name="Nusbaum C."/>
            <person name="Birren B."/>
        </authorList>
    </citation>
    <scope>NUCLEOTIDE SEQUENCE [LARGE SCALE GENOMIC DNA]</scope>
    <source>
        <strain evidence="1 2">YIT 12061</strain>
    </source>
</reference>
<dbReference type="NCBIfam" id="NF038153">
    <property type="entry name" value="lant_leader_L1a"/>
    <property type="match status" value="1"/>
</dbReference>
<evidence type="ECO:0000313" key="2">
    <source>
        <dbReference type="Proteomes" id="UP000004892"/>
    </source>
</evidence>
<evidence type="ECO:0000313" key="1">
    <source>
        <dbReference type="EMBL" id="EHP51135.1"/>
    </source>
</evidence>
<dbReference type="Proteomes" id="UP000004892">
    <property type="component" value="Unassembled WGS sequence"/>
</dbReference>
<organism evidence="1 2">
    <name type="scientific">Odoribacter laneus YIT 12061</name>
    <dbReference type="NCBI Taxonomy" id="742817"/>
    <lineage>
        <taxon>Bacteria</taxon>
        <taxon>Pseudomonadati</taxon>
        <taxon>Bacteroidota</taxon>
        <taxon>Bacteroidia</taxon>
        <taxon>Bacteroidales</taxon>
        <taxon>Odoribacteraceae</taxon>
        <taxon>Odoribacter</taxon>
    </lineage>
</organism>